<feature type="region of interest" description="Disordered" evidence="1">
    <location>
        <begin position="135"/>
        <end position="155"/>
    </location>
</feature>
<evidence type="ECO:0000313" key="2">
    <source>
        <dbReference type="EMBL" id="VEI69520.1"/>
    </source>
</evidence>
<accession>A0A3S4XB49</accession>
<evidence type="ECO:0000256" key="1">
    <source>
        <dbReference type="SAM" id="MobiDB-lite"/>
    </source>
</evidence>
<protein>
    <submittedName>
        <fullName evidence="2">Uncharacterized protein</fullName>
    </submittedName>
</protein>
<organism evidence="2 3">
    <name type="scientific">Serratia fonticola</name>
    <dbReference type="NCBI Taxonomy" id="47917"/>
    <lineage>
        <taxon>Bacteria</taxon>
        <taxon>Pseudomonadati</taxon>
        <taxon>Pseudomonadota</taxon>
        <taxon>Gammaproteobacteria</taxon>
        <taxon>Enterobacterales</taxon>
        <taxon>Yersiniaceae</taxon>
        <taxon>Serratia</taxon>
    </lineage>
</organism>
<dbReference type="EMBL" id="LR134492">
    <property type="protein sequence ID" value="VEI69520.1"/>
    <property type="molecule type" value="Genomic_DNA"/>
</dbReference>
<dbReference type="Proteomes" id="UP000270487">
    <property type="component" value="Chromosome"/>
</dbReference>
<dbReference type="AlphaFoldDB" id="A0A3S4XB49"/>
<reference evidence="2 3" key="1">
    <citation type="submission" date="2018-12" db="EMBL/GenBank/DDBJ databases">
        <authorList>
            <consortium name="Pathogen Informatics"/>
        </authorList>
    </citation>
    <scope>NUCLEOTIDE SEQUENCE [LARGE SCALE GENOMIC DNA]</scope>
    <source>
        <strain evidence="2 3">NCTC13193</strain>
    </source>
</reference>
<name>A0A3S4XB49_SERFO</name>
<evidence type="ECO:0000313" key="3">
    <source>
        <dbReference type="Proteomes" id="UP000270487"/>
    </source>
</evidence>
<gene>
    <name evidence="2" type="ORF">NCTC13193_02689</name>
</gene>
<proteinExistence type="predicted"/>
<sequence length="155" mass="17612">MKIHIANCSPQRHLFNYKLPERRQPFARHIPAGAQISIDGQDTDITAIIDQHERYGFVNVAEIPANFSGLCYSIDREIKVSKINDGYEARLEFLDERAEKIIEESAVVINNDIKNVAVNHGQEQQDGLEMTIQSEPLDPEQDDKSPVKKNLKVTK</sequence>